<dbReference type="PANTHER" id="PTHR36974">
    <property type="entry name" value="MEMBRANE PROTEIN-RELATED"/>
    <property type="match status" value="1"/>
</dbReference>
<keyword evidence="2 5" id="KW-0812">Transmembrane</keyword>
<evidence type="ECO:0000256" key="4">
    <source>
        <dbReference type="ARBA" id="ARBA00023136"/>
    </source>
</evidence>
<dbReference type="AlphaFoldDB" id="A0A4P6K7T4"/>
<evidence type="ECO:0000256" key="2">
    <source>
        <dbReference type="ARBA" id="ARBA00022692"/>
    </source>
</evidence>
<feature type="transmembrane region" description="Helical" evidence="5">
    <location>
        <begin position="93"/>
        <end position="113"/>
    </location>
</feature>
<reference evidence="6 7" key="1">
    <citation type="submission" date="2019-01" db="EMBL/GenBank/DDBJ databases">
        <title>Ktedonosporobacter rubrisoli SCAWS-G2.</title>
        <authorList>
            <person name="Huang Y."/>
            <person name="Yan B."/>
        </authorList>
    </citation>
    <scope>NUCLEOTIDE SEQUENCE [LARGE SCALE GENOMIC DNA]</scope>
    <source>
        <strain evidence="6 7">SCAWS-G2</strain>
    </source>
</reference>
<keyword evidence="7" id="KW-1185">Reference proteome</keyword>
<feature type="transmembrane region" description="Helical" evidence="5">
    <location>
        <begin position="69"/>
        <end position="86"/>
    </location>
</feature>
<dbReference type="Pfam" id="PF13564">
    <property type="entry name" value="DoxX_2"/>
    <property type="match status" value="1"/>
</dbReference>
<evidence type="ECO:0000256" key="3">
    <source>
        <dbReference type="ARBA" id="ARBA00022989"/>
    </source>
</evidence>
<feature type="transmembrane region" description="Helical" evidence="5">
    <location>
        <begin position="133"/>
        <end position="152"/>
    </location>
</feature>
<evidence type="ECO:0000256" key="1">
    <source>
        <dbReference type="ARBA" id="ARBA00004141"/>
    </source>
</evidence>
<dbReference type="InterPro" id="IPR032808">
    <property type="entry name" value="DoxX"/>
</dbReference>
<evidence type="ECO:0008006" key="8">
    <source>
        <dbReference type="Google" id="ProtNLM"/>
    </source>
</evidence>
<evidence type="ECO:0000313" key="7">
    <source>
        <dbReference type="Proteomes" id="UP000290365"/>
    </source>
</evidence>
<feature type="transmembrane region" description="Helical" evidence="5">
    <location>
        <begin position="32"/>
        <end position="49"/>
    </location>
</feature>
<sequence length="158" mass="17120">MTLLIMGIAFSIMAILGRLGISAFIDLKKCAAYAMAALFVFTSVSHFISPVRDDLIRMVPDFVPFPAQIVFITGILELLGAIGLLIPAMRRAAAICLILLLIGMFPANVYAALRDISLLGEPATPLWLRVPEQIVYIGMLLWSISATKIVGLRTASQS</sequence>
<proteinExistence type="predicted"/>
<dbReference type="PANTHER" id="PTHR36974:SF1">
    <property type="entry name" value="DOXX FAMILY MEMBRANE PROTEIN"/>
    <property type="match status" value="1"/>
</dbReference>
<evidence type="ECO:0000313" key="6">
    <source>
        <dbReference type="EMBL" id="QBD83696.1"/>
    </source>
</evidence>
<protein>
    <recommendedName>
        <fullName evidence="8">DoxX family membrane protein</fullName>
    </recommendedName>
</protein>
<keyword evidence="4 5" id="KW-0472">Membrane</keyword>
<evidence type="ECO:0000256" key="5">
    <source>
        <dbReference type="SAM" id="Phobius"/>
    </source>
</evidence>
<dbReference type="Proteomes" id="UP000290365">
    <property type="component" value="Chromosome"/>
</dbReference>
<comment type="subcellular location">
    <subcellularLocation>
        <location evidence="1">Membrane</location>
        <topology evidence="1">Multi-pass membrane protein</topology>
    </subcellularLocation>
</comment>
<dbReference type="OrthoDB" id="3267646at2"/>
<feature type="transmembrane region" description="Helical" evidence="5">
    <location>
        <begin position="6"/>
        <end position="25"/>
    </location>
</feature>
<dbReference type="KEGG" id="kbs:EPA93_36835"/>
<dbReference type="EMBL" id="CP035758">
    <property type="protein sequence ID" value="QBD83696.1"/>
    <property type="molecule type" value="Genomic_DNA"/>
</dbReference>
<organism evidence="6 7">
    <name type="scientific">Ktedonosporobacter rubrisoli</name>
    <dbReference type="NCBI Taxonomy" id="2509675"/>
    <lineage>
        <taxon>Bacteria</taxon>
        <taxon>Bacillati</taxon>
        <taxon>Chloroflexota</taxon>
        <taxon>Ktedonobacteria</taxon>
        <taxon>Ktedonobacterales</taxon>
        <taxon>Ktedonosporobacteraceae</taxon>
        <taxon>Ktedonosporobacter</taxon>
    </lineage>
</organism>
<dbReference type="GO" id="GO:0016020">
    <property type="term" value="C:membrane"/>
    <property type="evidence" value="ECO:0007669"/>
    <property type="project" value="UniProtKB-SubCell"/>
</dbReference>
<name>A0A4P6K7T4_KTERU</name>
<gene>
    <name evidence="6" type="ORF">EPA93_36835</name>
</gene>
<keyword evidence="3 5" id="KW-1133">Transmembrane helix</keyword>
<accession>A0A4P6K7T4</accession>